<name>A0A6L9QRX9_9ACTN</name>
<organism evidence="1 2">
    <name type="scientific">Actinomadura bangladeshensis</name>
    <dbReference type="NCBI Taxonomy" id="453573"/>
    <lineage>
        <taxon>Bacteria</taxon>
        <taxon>Bacillati</taxon>
        <taxon>Actinomycetota</taxon>
        <taxon>Actinomycetes</taxon>
        <taxon>Streptosporangiales</taxon>
        <taxon>Thermomonosporaceae</taxon>
        <taxon>Actinomadura</taxon>
    </lineage>
</organism>
<comment type="caution">
    <text evidence="1">The sequence shown here is derived from an EMBL/GenBank/DDBJ whole genome shotgun (WGS) entry which is preliminary data.</text>
</comment>
<protein>
    <submittedName>
        <fullName evidence="1">Uncharacterized protein</fullName>
    </submittedName>
</protein>
<accession>A0A6L9QRX9</accession>
<reference evidence="1 2" key="1">
    <citation type="submission" date="2020-01" db="EMBL/GenBank/DDBJ databases">
        <title>Insect and environment-associated Actinomycetes.</title>
        <authorList>
            <person name="Currrie C."/>
            <person name="Chevrette M."/>
            <person name="Carlson C."/>
            <person name="Stubbendieck R."/>
            <person name="Wendt-Pienkowski E."/>
        </authorList>
    </citation>
    <scope>NUCLEOTIDE SEQUENCE [LARGE SCALE GENOMIC DNA]</scope>
    <source>
        <strain evidence="1 2">SID10258</strain>
    </source>
</reference>
<evidence type="ECO:0000313" key="1">
    <source>
        <dbReference type="EMBL" id="NEA28267.1"/>
    </source>
</evidence>
<sequence length="221" mass="23754">GSPSKFRVWSNDHYYTYDRSASKWDSDAPDARAGGTFFVQGTGRELTLDEVQRLPEDPSALAEMFFTPRAPKDGVRVGPLSRLGTPGAKLAVTARLLEDAPLPPRVRAGLMRALAAQPGVGSVGAATDPLGRTGVALVADDAPSTVDGKYGAPPEERGTYRSRSELLFDRTTGELLAEQRVLTEPGGAYRDREPGFVIDYLIVRASGWTDAEPKPPAKPPF</sequence>
<gene>
    <name evidence="1" type="ORF">G3I70_38085</name>
</gene>
<dbReference type="EMBL" id="JAAGLI010001019">
    <property type="protein sequence ID" value="NEA28267.1"/>
    <property type="molecule type" value="Genomic_DNA"/>
</dbReference>
<evidence type="ECO:0000313" key="2">
    <source>
        <dbReference type="Proteomes" id="UP000475532"/>
    </source>
</evidence>
<dbReference type="Proteomes" id="UP000475532">
    <property type="component" value="Unassembled WGS sequence"/>
</dbReference>
<dbReference type="AlphaFoldDB" id="A0A6L9QRX9"/>
<feature type="non-terminal residue" evidence="1">
    <location>
        <position position="1"/>
    </location>
</feature>
<proteinExistence type="predicted"/>